<name>B8M7H9_TALSN</name>
<sequence length="983" mass="112164">MSTCCIFLRAEIMEQLTTIGRFVESEQKSLRHPVRDGQSAAVWIQQLEPYLPSDLRDGATSKDITTNPPKNTETLDSEGEGESIATILGRARRLQGWDLLAYLGFTLQRWPAVYALITKMLDATERLQETLQSLEGTPSNLQWDLRDAKLGGKGSVVTGFKKSATSISMEAFTDEPRHSMANSAIMGEIWQSLGFIVLAAANKTAQESGLAMSYVYRTLAHLHESGNIPDAIYKFTSRSDNGSLYRPPAMYLLSTHIMNVLSDAAWLVHEAEVREKAQAAGEDSPFRSFKIGIRHLGPEIWLEFILWACVEQGHIKEGLWILKHLQGSNYGAAWKIVSWSPLLDHLKIINNTNIDKHDFWPHPDIPRTPEELQSKSGFFHGLGRLTISAEVFTALTTQAASYVNNDLRSDNSDVEDLIQQLASVNKMKPSYIDKEAASQSTGTYHIVPLLESHISESGMRPEWLEHVLTVLPPPIPPWDDAIPTDHQRLSALDEHDIRGASSLYAGLLQQNLRLYTQHQQVEKAMKTFNSLLEIIDSSKIDRIQEFWGKEKENEEAHQSESILPETSVLIDQSPIPTLSNGTLANLLDLIRVSKANDFGEWLLFSEDPDGPIISFESYGDQSLAPSILRFATATGNQGLGDLVVQRLQKPISRNTFNAIANFYIAFERWKEAEDILELLTQHRRKAWGETTLATLTSALLRLEQQIWEKPWEQELERSLAHVRILLRRFLLGYYNPERVFHEDVNMYYKKTIYRWHGLLLSIPGAVAQVANEVKPAYTNPQKRDILPFIPCVAFNLVLSAVVETRGSQAGMDMWKNWCIDIERSHAARLAEDETYRLQKSGDPITEELDIEFDWVWHRERQRKAVVPNLNTLRIISRAAVKELKESQADAPDKRTMSPSQQQTRDQIYKVLDFCVERYQRFNRDKYEIGRETSGHLKRIRMWQSRKRKNIVRWVYADIGQENDHHNMEDLLADNEDEEKDESD</sequence>
<evidence type="ECO:0000313" key="3">
    <source>
        <dbReference type="Proteomes" id="UP000001745"/>
    </source>
</evidence>
<dbReference type="STRING" id="441959.B8M7H9"/>
<proteinExistence type="predicted"/>
<dbReference type="VEuPathDB" id="FungiDB:TSTA_028210"/>
<evidence type="ECO:0000256" key="1">
    <source>
        <dbReference type="SAM" id="MobiDB-lite"/>
    </source>
</evidence>
<gene>
    <name evidence="2" type="ORF">TSTA_028210</name>
</gene>
<dbReference type="RefSeq" id="XP_002479966.1">
    <property type="nucleotide sequence ID" value="XM_002479921.1"/>
</dbReference>
<dbReference type="PhylomeDB" id="B8M7H9"/>
<dbReference type="OMA" id="WLELILW"/>
<feature type="region of interest" description="Disordered" evidence="1">
    <location>
        <begin position="54"/>
        <end position="80"/>
    </location>
</feature>
<keyword evidence="3" id="KW-1185">Reference proteome</keyword>
<reference evidence="3" key="1">
    <citation type="journal article" date="2015" name="Genome Announc.">
        <title>Genome sequence of the AIDS-associated pathogen Penicillium marneffei (ATCC18224) and its near taxonomic relative Talaromyces stipitatus (ATCC10500).</title>
        <authorList>
            <person name="Nierman W.C."/>
            <person name="Fedorova-Abrams N.D."/>
            <person name="Andrianopoulos A."/>
        </authorList>
    </citation>
    <scope>NUCLEOTIDE SEQUENCE [LARGE SCALE GENOMIC DNA]</scope>
    <source>
        <strain evidence="3">ATCC 10500 / CBS 375.48 / QM 6759 / NRRL 1006</strain>
    </source>
</reference>
<dbReference type="GeneID" id="8108337"/>
<dbReference type="Proteomes" id="UP000001745">
    <property type="component" value="Unassembled WGS sequence"/>
</dbReference>
<accession>B8M7H9</accession>
<evidence type="ECO:0000313" key="2">
    <source>
        <dbReference type="EMBL" id="EED19532.1"/>
    </source>
</evidence>
<feature type="compositionally biased region" description="Polar residues" evidence="1">
    <location>
        <begin position="62"/>
        <end position="74"/>
    </location>
</feature>
<protein>
    <submittedName>
        <fullName evidence="2">Uncharacterized protein</fullName>
    </submittedName>
</protein>
<dbReference type="HOGENOM" id="CLU_007381_1_0_1"/>
<dbReference type="AlphaFoldDB" id="B8M7H9"/>
<dbReference type="EMBL" id="EQ962654">
    <property type="protein sequence ID" value="EED19532.1"/>
    <property type="molecule type" value="Genomic_DNA"/>
</dbReference>
<dbReference type="OrthoDB" id="5341924at2759"/>
<dbReference type="eggNOG" id="ENOG502SKSN">
    <property type="taxonomic scope" value="Eukaryota"/>
</dbReference>
<dbReference type="InParanoid" id="B8M7H9"/>
<organism evidence="2 3">
    <name type="scientific">Talaromyces stipitatus (strain ATCC 10500 / CBS 375.48 / QM 6759 / NRRL 1006)</name>
    <name type="common">Penicillium stipitatum</name>
    <dbReference type="NCBI Taxonomy" id="441959"/>
    <lineage>
        <taxon>Eukaryota</taxon>
        <taxon>Fungi</taxon>
        <taxon>Dikarya</taxon>
        <taxon>Ascomycota</taxon>
        <taxon>Pezizomycotina</taxon>
        <taxon>Eurotiomycetes</taxon>
        <taxon>Eurotiomycetidae</taxon>
        <taxon>Eurotiales</taxon>
        <taxon>Trichocomaceae</taxon>
        <taxon>Talaromyces</taxon>
        <taxon>Talaromyces sect. Talaromyces</taxon>
    </lineage>
</organism>